<feature type="compositionally biased region" description="Basic and acidic residues" evidence="1">
    <location>
        <begin position="299"/>
        <end position="321"/>
    </location>
</feature>
<evidence type="ECO:0000313" key="2">
    <source>
        <dbReference type="EMBL" id="GIZ45378.1"/>
    </source>
</evidence>
<accession>A0A9P3FFD0</accession>
<dbReference type="RefSeq" id="XP_044659865.1">
    <property type="nucleotide sequence ID" value="XM_044803930.1"/>
</dbReference>
<sequence>MCQVRTISYTCSHFCNFRLSKCHAHYLTPSSSTKNKKSPREERKASCSGSAAVTIYSHQECGPCSKARVTKTLDEKVAALVLMASCRSGKQEYGCDGAEDESEAVDTNAEELVRLQEERSDRLYVLDRQFPDGRYKKNAVKPEKGFVVFSSSPPDPSWPVASGSPALPQKQYRQPSSKLRTEILPEDIALQFIPDETNSSHDDVWGWADSSSGNWPSLADEIAENEAAREAASITVSWGPWAGQRSPEEETFYHSWSADEAVKETKNKIETKEAAIATQDDSDFRVEDRTNRSSTFDSNPEKRDVDRIDEKVEQDSGKDWDEKSFGVLDTLLVVH</sequence>
<evidence type="ECO:0000313" key="3">
    <source>
        <dbReference type="Proteomes" id="UP000825890"/>
    </source>
</evidence>
<feature type="compositionally biased region" description="Basic and acidic residues" evidence="1">
    <location>
        <begin position="282"/>
        <end position="291"/>
    </location>
</feature>
<dbReference type="Proteomes" id="UP000825890">
    <property type="component" value="Unassembled WGS sequence"/>
</dbReference>
<proteinExistence type="predicted"/>
<feature type="region of interest" description="Disordered" evidence="1">
    <location>
        <begin position="270"/>
        <end position="321"/>
    </location>
</feature>
<keyword evidence="3" id="KW-1185">Reference proteome</keyword>
<reference evidence="2 3" key="1">
    <citation type="submission" date="2021-01" db="EMBL/GenBank/DDBJ databases">
        <title>Cercospora kikuchii MAFF 305040 whole genome shotgun sequence.</title>
        <authorList>
            <person name="Kashiwa T."/>
            <person name="Suzuki T."/>
        </authorList>
    </citation>
    <scope>NUCLEOTIDE SEQUENCE [LARGE SCALE GENOMIC DNA]</scope>
    <source>
        <strain evidence="2 3">MAFF 305040</strain>
    </source>
</reference>
<comment type="caution">
    <text evidence="2">The sequence shown here is derived from an EMBL/GenBank/DDBJ whole genome shotgun (WGS) entry which is preliminary data.</text>
</comment>
<protein>
    <submittedName>
        <fullName evidence="2">Uncharacterized protein</fullName>
    </submittedName>
</protein>
<dbReference type="EMBL" id="BOLY01000005">
    <property type="protein sequence ID" value="GIZ45378.1"/>
    <property type="molecule type" value="Genomic_DNA"/>
</dbReference>
<feature type="region of interest" description="Disordered" evidence="1">
    <location>
        <begin position="151"/>
        <end position="175"/>
    </location>
</feature>
<gene>
    <name evidence="2" type="ORF">CKM354_000855000</name>
</gene>
<dbReference type="AlphaFoldDB" id="A0A9P3FFD0"/>
<name>A0A9P3FFD0_9PEZI</name>
<organism evidence="2 3">
    <name type="scientific">Cercospora kikuchii</name>
    <dbReference type="NCBI Taxonomy" id="84275"/>
    <lineage>
        <taxon>Eukaryota</taxon>
        <taxon>Fungi</taxon>
        <taxon>Dikarya</taxon>
        <taxon>Ascomycota</taxon>
        <taxon>Pezizomycotina</taxon>
        <taxon>Dothideomycetes</taxon>
        <taxon>Dothideomycetidae</taxon>
        <taxon>Mycosphaerellales</taxon>
        <taxon>Mycosphaerellaceae</taxon>
        <taxon>Cercospora</taxon>
    </lineage>
</organism>
<dbReference type="OrthoDB" id="3647221at2759"/>
<dbReference type="GeneID" id="68294125"/>
<evidence type="ECO:0000256" key="1">
    <source>
        <dbReference type="SAM" id="MobiDB-lite"/>
    </source>
</evidence>